<feature type="region of interest" description="Disordered" evidence="1">
    <location>
        <begin position="21"/>
        <end position="72"/>
    </location>
</feature>
<dbReference type="GeneID" id="115259899"/>
<accession>A0ABM1Z0P5</accession>
<reference evidence="3" key="1">
    <citation type="journal article" date="2015" name="Proc. Natl. Acad. Sci. U.S.A.">
        <title>Genome sequence of the Asian Tiger mosquito, Aedes albopictus, reveals insights into its biology, genetics, and evolution.</title>
        <authorList>
            <person name="Chen X.G."/>
            <person name="Jiang X."/>
            <person name="Gu J."/>
            <person name="Xu M."/>
            <person name="Wu Y."/>
            <person name="Deng Y."/>
            <person name="Zhang C."/>
            <person name="Bonizzoni M."/>
            <person name="Dermauw W."/>
            <person name="Vontas J."/>
            <person name="Armbruster P."/>
            <person name="Huang X."/>
            <person name="Yang Y."/>
            <person name="Zhang H."/>
            <person name="He W."/>
            <person name="Peng H."/>
            <person name="Liu Y."/>
            <person name="Wu K."/>
            <person name="Chen J."/>
            <person name="Lirakis M."/>
            <person name="Topalis P."/>
            <person name="Van Leeuwen T."/>
            <person name="Hall A.B."/>
            <person name="Jiang X."/>
            <person name="Thorpe C."/>
            <person name="Mueller R.L."/>
            <person name="Sun C."/>
            <person name="Waterhouse R.M."/>
            <person name="Yan G."/>
            <person name="Tu Z.J."/>
            <person name="Fang X."/>
            <person name="James A.A."/>
        </authorList>
    </citation>
    <scope>NUCLEOTIDE SEQUENCE [LARGE SCALE GENOMIC DNA]</scope>
    <source>
        <strain evidence="3">Foshan</strain>
    </source>
</reference>
<evidence type="ECO:0000313" key="3">
    <source>
        <dbReference type="Proteomes" id="UP000069940"/>
    </source>
</evidence>
<feature type="compositionally biased region" description="Basic and acidic residues" evidence="1">
    <location>
        <begin position="212"/>
        <end position="222"/>
    </location>
</feature>
<dbReference type="RefSeq" id="XP_062706886.1">
    <property type="nucleotide sequence ID" value="XM_062850902.1"/>
</dbReference>
<evidence type="ECO:0000313" key="2">
    <source>
        <dbReference type="EnsemblMetazoa" id="AALFPA23_013888.P20150"/>
    </source>
</evidence>
<feature type="region of interest" description="Disordered" evidence="1">
    <location>
        <begin position="191"/>
        <end position="232"/>
    </location>
</feature>
<protein>
    <submittedName>
        <fullName evidence="2">Uncharacterized protein</fullName>
    </submittedName>
</protein>
<sequence>MPQLTKKRKAAVLRWISRKRTTSGSIQDTIRSSALPTNTVPGEISQPDNKTEDRYFSSDETPGPSSYYPTDDSDIASVSFPASFVEDTILAEDRFHANNVVELPVMDLDILPLPQLPLDDTFMTDWLIGKEEEEARNDQSMSITYAEANESYATTSRVEPLRGIDDGSCMEALNFSIESVLHSPLLAASNEEKQSMRVSPLPSVPGEDVDDEHCSVRSDSTETGKQVSPISPRFCGKERTTYSELSLLGVSNTSQLSCSTDSLDEISKPALTESLNSKKECSNNNFGDASYEESVEMPVPYRRVRLTRSKTTIIDIPGRPTELHERHLDCYCPACIKCAEFQQKQQSEVQENTLSKQCVEDDDPTKIKMLEIYGKFDGLVLPTGTYDPSRSFVNAATDGSKNTSKARR</sequence>
<feature type="compositionally biased region" description="Polar residues" evidence="1">
    <location>
        <begin position="22"/>
        <end position="40"/>
    </location>
</feature>
<feature type="compositionally biased region" description="Polar residues" evidence="1">
    <location>
        <begin position="58"/>
        <end position="68"/>
    </location>
</feature>
<proteinExistence type="predicted"/>
<dbReference type="Proteomes" id="UP000069940">
    <property type="component" value="Unassembled WGS sequence"/>
</dbReference>
<name>A0ABM1Z0P5_AEDAL</name>
<reference evidence="2" key="2">
    <citation type="submission" date="2025-05" db="UniProtKB">
        <authorList>
            <consortium name="EnsemblMetazoa"/>
        </authorList>
    </citation>
    <scope>IDENTIFICATION</scope>
    <source>
        <strain evidence="2">Foshan</strain>
    </source>
</reference>
<evidence type="ECO:0000256" key="1">
    <source>
        <dbReference type="SAM" id="MobiDB-lite"/>
    </source>
</evidence>
<organism evidence="2 3">
    <name type="scientific">Aedes albopictus</name>
    <name type="common">Asian tiger mosquito</name>
    <name type="synonym">Stegomyia albopicta</name>
    <dbReference type="NCBI Taxonomy" id="7160"/>
    <lineage>
        <taxon>Eukaryota</taxon>
        <taxon>Metazoa</taxon>
        <taxon>Ecdysozoa</taxon>
        <taxon>Arthropoda</taxon>
        <taxon>Hexapoda</taxon>
        <taxon>Insecta</taxon>
        <taxon>Pterygota</taxon>
        <taxon>Neoptera</taxon>
        <taxon>Endopterygota</taxon>
        <taxon>Diptera</taxon>
        <taxon>Nematocera</taxon>
        <taxon>Culicoidea</taxon>
        <taxon>Culicidae</taxon>
        <taxon>Culicinae</taxon>
        <taxon>Aedini</taxon>
        <taxon>Aedes</taxon>
        <taxon>Stegomyia</taxon>
    </lineage>
</organism>
<keyword evidence="3" id="KW-1185">Reference proteome</keyword>
<dbReference type="EnsemblMetazoa" id="AALFPA23_013888.R20150">
    <property type="protein sequence ID" value="AALFPA23_013888.P20150"/>
    <property type="gene ID" value="AALFPA23_013888"/>
</dbReference>